<protein>
    <submittedName>
        <fullName evidence="2">Uncharacterized protein</fullName>
    </submittedName>
</protein>
<feature type="region of interest" description="Disordered" evidence="1">
    <location>
        <begin position="46"/>
        <end position="72"/>
    </location>
</feature>
<evidence type="ECO:0000256" key="1">
    <source>
        <dbReference type="SAM" id="MobiDB-lite"/>
    </source>
</evidence>
<proteinExistence type="predicted"/>
<organism evidence="2 3">
    <name type="scientific">Periconia digitata</name>
    <dbReference type="NCBI Taxonomy" id="1303443"/>
    <lineage>
        <taxon>Eukaryota</taxon>
        <taxon>Fungi</taxon>
        <taxon>Dikarya</taxon>
        <taxon>Ascomycota</taxon>
        <taxon>Pezizomycotina</taxon>
        <taxon>Dothideomycetes</taxon>
        <taxon>Pleosporomycetidae</taxon>
        <taxon>Pleosporales</taxon>
        <taxon>Massarineae</taxon>
        <taxon>Periconiaceae</taxon>
        <taxon>Periconia</taxon>
    </lineage>
</organism>
<dbReference type="AlphaFoldDB" id="A0A9W4UJ64"/>
<gene>
    <name evidence="2" type="ORF">PDIGIT_LOCUS9070</name>
</gene>
<reference evidence="2" key="1">
    <citation type="submission" date="2023-01" db="EMBL/GenBank/DDBJ databases">
        <authorList>
            <person name="Van Ghelder C."/>
            <person name="Rancurel C."/>
        </authorList>
    </citation>
    <scope>NUCLEOTIDE SEQUENCE</scope>
    <source>
        <strain evidence="2">CNCM I-4278</strain>
    </source>
</reference>
<name>A0A9W4UJ64_9PLEO</name>
<evidence type="ECO:0000313" key="2">
    <source>
        <dbReference type="EMBL" id="CAI6335982.1"/>
    </source>
</evidence>
<accession>A0A9W4UJ64</accession>
<evidence type="ECO:0000313" key="3">
    <source>
        <dbReference type="Proteomes" id="UP001152607"/>
    </source>
</evidence>
<feature type="compositionally biased region" description="Basic residues" evidence="1">
    <location>
        <begin position="46"/>
        <end position="57"/>
    </location>
</feature>
<sequence length="72" mass="8236">MGYYTGRIVAFRLSRPIPNSVSLQAEKKGDQSNLVTEDKLSFERRRFHSNAKSLKRGAKLDNHTSKQIRKSS</sequence>
<comment type="caution">
    <text evidence="2">The sequence shown here is derived from an EMBL/GenBank/DDBJ whole genome shotgun (WGS) entry which is preliminary data.</text>
</comment>
<dbReference type="Proteomes" id="UP001152607">
    <property type="component" value="Unassembled WGS sequence"/>
</dbReference>
<dbReference type="EMBL" id="CAOQHR010000006">
    <property type="protein sequence ID" value="CAI6335982.1"/>
    <property type="molecule type" value="Genomic_DNA"/>
</dbReference>
<keyword evidence="3" id="KW-1185">Reference proteome</keyword>